<sequence length="140" mass="14924">MAGYAARVQEIQQHAERSQEQIKTLRARAESPDGTVRVVLAPGGRLEDLTLSPQALRLGHDRLAAAIKQTVQAAHADAARQTQAALQPLLGQSAAMEFLAEQLDTGLAEEQAENAPRRRAGGSDDGDEDGGFGGPFLRRS</sequence>
<protein>
    <submittedName>
        <fullName evidence="2">YbaB/EbfC family nucleoid-associated protein</fullName>
    </submittedName>
</protein>
<dbReference type="Gene3D" id="3.30.1310.10">
    <property type="entry name" value="Nucleoid-associated protein YbaB-like domain"/>
    <property type="match status" value="1"/>
</dbReference>
<organism evidence="2 3">
    <name type="scientific">Amycolatopsis rhizosphaerae</name>
    <dbReference type="NCBI Taxonomy" id="2053003"/>
    <lineage>
        <taxon>Bacteria</taxon>
        <taxon>Bacillati</taxon>
        <taxon>Actinomycetota</taxon>
        <taxon>Actinomycetes</taxon>
        <taxon>Pseudonocardiales</taxon>
        <taxon>Pseudonocardiaceae</taxon>
        <taxon>Amycolatopsis</taxon>
    </lineage>
</organism>
<proteinExistence type="predicted"/>
<dbReference type="SUPFAM" id="SSF82607">
    <property type="entry name" value="YbaB-like"/>
    <property type="match status" value="1"/>
</dbReference>
<name>A0A558ATG3_9PSEU</name>
<comment type="caution">
    <text evidence="2">The sequence shown here is derived from an EMBL/GenBank/DDBJ whole genome shotgun (WGS) entry which is preliminary data.</text>
</comment>
<dbReference type="EMBL" id="VJWX01000468">
    <property type="protein sequence ID" value="TVT27564.1"/>
    <property type="molecule type" value="Genomic_DNA"/>
</dbReference>
<reference evidence="2 3" key="2">
    <citation type="submission" date="2019-08" db="EMBL/GenBank/DDBJ databases">
        <title>Amycolatopsis acidicola sp. nov., isolated from peat swamp forest soil.</title>
        <authorList>
            <person name="Srisuk N."/>
        </authorList>
    </citation>
    <scope>NUCLEOTIDE SEQUENCE [LARGE SCALE GENOMIC DNA]</scope>
    <source>
        <strain evidence="2 3">TBRC 6029</strain>
    </source>
</reference>
<gene>
    <name evidence="2" type="ORF">FNH05_30790</name>
</gene>
<evidence type="ECO:0000256" key="1">
    <source>
        <dbReference type="SAM" id="MobiDB-lite"/>
    </source>
</evidence>
<dbReference type="InterPro" id="IPR004401">
    <property type="entry name" value="YbaB/EbfC"/>
</dbReference>
<accession>A0A558ATG3</accession>
<dbReference type="Proteomes" id="UP000320011">
    <property type="component" value="Unassembled WGS sequence"/>
</dbReference>
<feature type="region of interest" description="Disordered" evidence="1">
    <location>
        <begin position="103"/>
        <end position="140"/>
    </location>
</feature>
<feature type="region of interest" description="Disordered" evidence="1">
    <location>
        <begin position="9"/>
        <end position="32"/>
    </location>
</feature>
<evidence type="ECO:0000313" key="3">
    <source>
        <dbReference type="Proteomes" id="UP000320011"/>
    </source>
</evidence>
<dbReference type="OrthoDB" id="3695284at2"/>
<dbReference type="AlphaFoldDB" id="A0A558ATG3"/>
<evidence type="ECO:0000313" key="2">
    <source>
        <dbReference type="EMBL" id="TVT27564.1"/>
    </source>
</evidence>
<keyword evidence="3" id="KW-1185">Reference proteome</keyword>
<dbReference type="Pfam" id="PF02575">
    <property type="entry name" value="YbaB_DNA_bd"/>
    <property type="match status" value="1"/>
</dbReference>
<dbReference type="GO" id="GO:0003677">
    <property type="term" value="F:DNA binding"/>
    <property type="evidence" value="ECO:0007669"/>
    <property type="project" value="InterPro"/>
</dbReference>
<reference evidence="2 3" key="1">
    <citation type="submission" date="2019-07" db="EMBL/GenBank/DDBJ databases">
        <authorList>
            <person name="Duangmal K."/>
            <person name="Teo W.F.A."/>
        </authorList>
    </citation>
    <scope>NUCLEOTIDE SEQUENCE [LARGE SCALE GENOMIC DNA]</scope>
    <source>
        <strain evidence="2 3">TBRC 6029</strain>
    </source>
</reference>
<dbReference type="InterPro" id="IPR036894">
    <property type="entry name" value="YbaB-like_sf"/>
</dbReference>